<dbReference type="InterPro" id="IPR003675">
    <property type="entry name" value="Rce1/LyrA-like_dom"/>
</dbReference>
<evidence type="ECO:0000313" key="3">
    <source>
        <dbReference type="EMBL" id="KGN01972.1"/>
    </source>
</evidence>
<comment type="caution">
    <text evidence="3">The sequence shown here is derived from an EMBL/GenBank/DDBJ whole genome shotgun (WGS) entry which is preliminary data.</text>
</comment>
<dbReference type="InterPro" id="IPR052710">
    <property type="entry name" value="CAAX_protease"/>
</dbReference>
<evidence type="ECO:0000259" key="2">
    <source>
        <dbReference type="Pfam" id="PF02517"/>
    </source>
</evidence>
<keyword evidence="1" id="KW-0812">Transmembrane</keyword>
<feature type="transmembrane region" description="Helical" evidence="1">
    <location>
        <begin position="109"/>
        <end position="127"/>
    </location>
</feature>
<dbReference type="Proteomes" id="UP000030014">
    <property type="component" value="Unassembled WGS sequence"/>
</dbReference>
<dbReference type="AlphaFoldDB" id="A0A0A0IP54"/>
<feature type="transmembrane region" description="Helical" evidence="1">
    <location>
        <begin position="78"/>
        <end position="97"/>
    </location>
</feature>
<evidence type="ECO:0000313" key="4">
    <source>
        <dbReference type="Proteomes" id="UP000030014"/>
    </source>
</evidence>
<organism evidence="3 4">
    <name type="scientific">Clostridium botulinum C/D str. DC5</name>
    <dbReference type="NCBI Taxonomy" id="1443128"/>
    <lineage>
        <taxon>Bacteria</taxon>
        <taxon>Bacillati</taxon>
        <taxon>Bacillota</taxon>
        <taxon>Clostridia</taxon>
        <taxon>Eubacteriales</taxon>
        <taxon>Clostridiaceae</taxon>
        <taxon>Clostridium</taxon>
    </lineage>
</organism>
<sequence>MLYNIISYTILAVLAFVLFRKELYEDFREFLLHPWKIIGITLLTFCLIMLCSTIFIIIPGTNQLTQNQDLVNKFLSTSIVPIFIVVIVGPFVEEIIFRHILIGKLQNKIPQWILCTLSILTFGIIHIHTFTLAGILEIKQYIIIGTAMTILYTKNKNNLSYPVAAHIFNNLIATILSLASQLH</sequence>
<dbReference type="GO" id="GO:0004175">
    <property type="term" value="F:endopeptidase activity"/>
    <property type="evidence" value="ECO:0007669"/>
    <property type="project" value="UniProtKB-ARBA"/>
</dbReference>
<dbReference type="PANTHER" id="PTHR36435">
    <property type="entry name" value="SLR1288 PROTEIN"/>
    <property type="match status" value="1"/>
</dbReference>
<dbReference type="EMBL" id="JDRY01000001">
    <property type="protein sequence ID" value="KGN01972.1"/>
    <property type="molecule type" value="Genomic_DNA"/>
</dbReference>
<reference evidence="3 4" key="1">
    <citation type="submission" date="2014-01" db="EMBL/GenBank/DDBJ databases">
        <title>Plasmidome dynamics in the species complex Clostridium novyi sensu lato converts strains of independent lineages into distinctly different pathogens.</title>
        <authorList>
            <person name="Skarin H."/>
            <person name="Segerman B."/>
        </authorList>
    </citation>
    <scope>NUCLEOTIDE SEQUENCE [LARGE SCALE GENOMIC DNA]</scope>
    <source>
        <strain evidence="3 4">DC5</strain>
    </source>
</reference>
<accession>A0A0A0IP54</accession>
<dbReference type="GO" id="GO:0080120">
    <property type="term" value="P:CAAX-box protein maturation"/>
    <property type="evidence" value="ECO:0007669"/>
    <property type="project" value="UniProtKB-ARBA"/>
</dbReference>
<feature type="transmembrane region" description="Helical" evidence="1">
    <location>
        <begin position="159"/>
        <end position="179"/>
    </location>
</feature>
<feature type="domain" description="CAAX prenyl protease 2/Lysostaphin resistance protein A-like" evidence="2">
    <location>
        <begin position="78"/>
        <end position="172"/>
    </location>
</feature>
<dbReference type="Pfam" id="PF02517">
    <property type="entry name" value="Rce1-like"/>
    <property type="match status" value="1"/>
</dbReference>
<feature type="transmembrane region" description="Helical" evidence="1">
    <location>
        <begin position="6"/>
        <end position="23"/>
    </location>
</feature>
<gene>
    <name evidence="3" type="ORF">Z955_00015</name>
</gene>
<dbReference type="PANTHER" id="PTHR36435:SF1">
    <property type="entry name" value="CAAX AMINO TERMINAL PROTEASE FAMILY PROTEIN"/>
    <property type="match status" value="1"/>
</dbReference>
<protein>
    <recommendedName>
        <fullName evidence="2">CAAX prenyl protease 2/Lysostaphin resistance protein A-like domain-containing protein</fullName>
    </recommendedName>
</protein>
<keyword evidence="1" id="KW-0472">Membrane</keyword>
<keyword evidence="1" id="KW-1133">Transmembrane helix</keyword>
<name>A0A0A0IP54_CLOBO</name>
<proteinExistence type="predicted"/>
<feature type="transmembrane region" description="Helical" evidence="1">
    <location>
        <begin position="35"/>
        <end position="58"/>
    </location>
</feature>
<evidence type="ECO:0000256" key="1">
    <source>
        <dbReference type="SAM" id="Phobius"/>
    </source>
</evidence>